<dbReference type="EMBL" id="BLXT01002328">
    <property type="protein sequence ID" value="GFN93244.1"/>
    <property type="molecule type" value="Genomic_DNA"/>
</dbReference>
<dbReference type="SUPFAM" id="SSF56436">
    <property type="entry name" value="C-type lectin-like"/>
    <property type="match status" value="1"/>
</dbReference>
<comment type="caution">
    <text evidence="2">The sequence shown here is derived from an EMBL/GenBank/DDBJ whole genome shotgun (WGS) entry which is preliminary data.</text>
</comment>
<gene>
    <name evidence="2" type="ORF">PoB_001975000</name>
</gene>
<keyword evidence="3" id="KW-1185">Reference proteome</keyword>
<organism evidence="2 3">
    <name type="scientific">Plakobranchus ocellatus</name>
    <dbReference type="NCBI Taxonomy" id="259542"/>
    <lineage>
        <taxon>Eukaryota</taxon>
        <taxon>Metazoa</taxon>
        <taxon>Spiralia</taxon>
        <taxon>Lophotrochozoa</taxon>
        <taxon>Mollusca</taxon>
        <taxon>Gastropoda</taxon>
        <taxon>Heterobranchia</taxon>
        <taxon>Euthyneura</taxon>
        <taxon>Panpulmonata</taxon>
        <taxon>Sacoglossa</taxon>
        <taxon>Placobranchoidea</taxon>
        <taxon>Plakobranchidae</taxon>
        <taxon>Plakobranchus</taxon>
    </lineage>
</organism>
<protein>
    <recommendedName>
        <fullName evidence="4">C-type lectin domain-containing protein</fullName>
    </recommendedName>
</protein>
<evidence type="ECO:0000313" key="3">
    <source>
        <dbReference type="Proteomes" id="UP000735302"/>
    </source>
</evidence>
<proteinExistence type="predicted"/>
<evidence type="ECO:0000256" key="1">
    <source>
        <dbReference type="SAM" id="Phobius"/>
    </source>
</evidence>
<dbReference type="InterPro" id="IPR016187">
    <property type="entry name" value="CTDL_fold"/>
</dbReference>
<evidence type="ECO:0000313" key="2">
    <source>
        <dbReference type="EMBL" id="GFN93244.1"/>
    </source>
</evidence>
<accession>A0AAV3ZCD2</accession>
<keyword evidence="1" id="KW-1133">Transmembrane helix</keyword>
<reference evidence="2 3" key="1">
    <citation type="journal article" date="2021" name="Elife">
        <title>Chloroplast acquisition without the gene transfer in kleptoplastic sea slugs, Plakobranchus ocellatus.</title>
        <authorList>
            <person name="Maeda T."/>
            <person name="Takahashi S."/>
            <person name="Yoshida T."/>
            <person name="Shimamura S."/>
            <person name="Takaki Y."/>
            <person name="Nagai Y."/>
            <person name="Toyoda A."/>
            <person name="Suzuki Y."/>
            <person name="Arimoto A."/>
            <person name="Ishii H."/>
            <person name="Satoh N."/>
            <person name="Nishiyama T."/>
            <person name="Hasebe M."/>
            <person name="Maruyama T."/>
            <person name="Minagawa J."/>
            <person name="Obokata J."/>
            <person name="Shigenobu S."/>
        </authorList>
    </citation>
    <scope>NUCLEOTIDE SEQUENCE [LARGE SCALE GENOMIC DNA]</scope>
</reference>
<dbReference type="CDD" id="cd00037">
    <property type="entry name" value="CLECT"/>
    <property type="match status" value="1"/>
</dbReference>
<sequence length="118" mass="13560">MKEEKRFRWADGSELMVSGFYKSFSTEAGNFRKDGSQHRNCVVLGPLSNAWKDLDCRRGVLQRMFGFKNQRLFVCEYEGVRHKENENEKEDSPAIAIEELVFIVIVLLATLSTIISVP</sequence>
<name>A0AAV3ZCD2_9GAST</name>
<evidence type="ECO:0008006" key="4">
    <source>
        <dbReference type="Google" id="ProtNLM"/>
    </source>
</evidence>
<keyword evidence="1" id="KW-0812">Transmembrane</keyword>
<dbReference type="Gene3D" id="3.10.100.10">
    <property type="entry name" value="Mannose-Binding Protein A, subunit A"/>
    <property type="match status" value="1"/>
</dbReference>
<dbReference type="AlphaFoldDB" id="A0AAV3ZCD2"/>
<dbReference type="Proteomes" id="UP000735302">
    <property type="component" value="Unassembled WGS sequence"/>
</dbReference>
<keyword evidence="1" id="KW-0472">Membrane</keyword>
<feature type="transmembrane region" description="Helical" evidence="1">
    <location>
        <begin position="100"/>
        <end position="117"/>
    </location>
</feature>
<dbReference type="InterPro" id="IPR016186">
    <property type="entry name" value="C-type_lectin-like/link_sf"/>
</dbReference>